<dbReference type="InterPro" id="IPR006016">
    <property type="entry name" value="UspA"/>
</dbReference>
<accession>A0A2C9W7T4</accession>
<evidence type="ECO:0000313" key="2">
    <source>
        <dbReference type="EMBL" id="OAY55481.1"/>
    </source>
</evidence>
<dbReference type="Pfam" id="PF00582">
    <property type="entry name" value="Usp"/>
    <property type="match status" value="1"/>
</dbReference>
<dbReference type="Gramene" id="Manes.03G157600.1.v8.1">
    <property type="protein sequence ID" value="Manes.03G157600.1.v8.1.CDS"/>
    <property type="gene ID" value="Manes.03G157600.v8.1"/>
</dbReference>
<evidence type="ECO:0000259" key="1">
    <source>
        <dbReference type="Pfam" id="PF00582"/>
    </source>
</evidence>
<feature type="domain" description="UspA" evidence="1">
    <location>
        <begin position="9"/>
        <end position="167"/>
    </location>
</feature>
<evidence type="ECO:0000313" key="3">
    <source>
        <dbReference type="Proteomes" id="UP000091857"/>
    </source>
</evidence>
<dbReference type="STRING" id="3983.A0A2C9W7T4"/>
<sequence>MGSETAPARKVIVLADPTRESAVALQYALSNVVLENDELILLHVESPNSWRKNTLSFLRRSSLPSHYVPNLEGGDIDFLEAMKQVCEVAQPGIRIRKEKMQMEAKVKDKDKANAILVRCNTLGVDAVIIGQRRSLSSALLGIKRPGSAGLKAFDMAEYLIENSNCNCVGVQKKGQNAGYLINTKTQKNFWLLA</sequence>
<reference evidence="3" key="1">
    <citation type="journal article" date="2016" name="Nat. Biotechnol.">
        <title>Sequencing wild and cultivated cassava and related species reveals extensive interspecific hybridization and genetic diversity.</title>
        <authorList>
            <person name="Bredeson J.V."/>
            <person name="Lyons J.B."/>
            <person name="Prochnik S.E."/>
            <person name="Wu G.A."/>
            <person name="Ha C.M."/>
            <person name="Edsinger-Gonzales E."/>
            <person name="Grimwood J."/>
            <person name="Schmutz J."/>
            <person name="Rabbi I.Y."/>
            <person name="Egesi C."/>
            <person name="Nauluvula P."/>
            <person name="Lebot V."/>
            <person name="Ndunguru J."/>
            <person name="Mkamilo G."/>
            <person name="Bart R.S."/>
            <person name="Setter T.L."/>
            <person name="Gleadow R.M."/>
            <person name="Kulakow P."/>
            <person name="Ferguson M.E."/>
            <person name="Rounsley S."/>
            <person name="Rokhsar D.S."/>
        </authorList>
    </citation>
    <scope>NUCLEOTIDE SEQUENCE [LARGE SCALE GENOMIC DNA]</scope>
    <source>
        <strain evidence="3">cv. AM560-2</strain>
    </source>
</reference>
<dbReference type="Proteomes" id="UP000091857">
    <property type="component" value="Chromosome 3"/>
</dbReference>
<organism evidence="2 3">
    <name type="scientific">Manihot esculenta</name>
    <name type="common">Cassava</name>
    <name type="synonym">Jatropha manihot</name>
    <dbReference type="NCBI Taxonomy" id="3983"/>
    <lineage>
        <taxon>Eukaryota</taxon>
        <taxon>Viridiplantae</taxon>
        <taxon>Streptophyta</taxon>
        <taxon>Embryophyta</taxon>
        <taxon>Tracheophyta</taxon>
        <taxon>Spermatophyta</taxon>
        <taxon>Magnoliopsida</taxon>
        <taxon>eudicotyledons</taxon>
        <taxon>Gunneridae</taxon>
        <taxon>Pentapetalae</taxon>
        <taxon>rosids</taxon>
        <taxon>fabids</taxon>
        <taxon>Malpighiales</taxon>
        <taxon>Euphorbiaceae</taxon>
        <taxon>Crotonoideae</taxon>
        <taxon>Manihoteae</taxon>
        <taxon>Manihot</taxon>
    </lineage>
</organism>
<dbReference type="AlphaFoldDB" id="A0A2C9W7T4"/>
<keyword evidence="3" id="KW-1185">Reference proteome</keyword>
<gene>
    <name evidence="2" type="ORF">MANES_03G157600v8</name>
</gene>
<protein>
    <recommendedName>
        <fullName evidence="1">UspA domain-containing protein</fullName>
    </recommendedName>
</protein>
<comment type="caution">
    <text evidence="2">The sequence shown here is derived from an EMBL/GenBank/DDBJ whole genome shotgun (WGS) entry which is preliminary data.</text>
</comment>
<dbReference type="EMBL" id="CM004389">
    <property type="protein sequence ID" value="OAY55481.1"/>
    <property type="molecule type" value="Genomic_DNA"/>
</dbReference>
<dbReference type="Gene3D" id="3.40.50.620">
    <property type="entry name" value="HUPs"/>
    <property type="match status" value="1"/>
</dbReference>
<proteinExistence type="predicted"/>
<name>A0A2C9W7T4_MANES</name>
<dbReference type="OrthoDB" id="786029at2759"/>
<dbReference type="InterPro" id="IPR014729">
    <property type="entry name" value="Rossmann-like_a/b/a_fold"/>
</dbReference>
<dbReference type="OMA" id="MKHACEA"/>
<dbReference type="SUPFAM" id="SSF52402">
    <property type="entry name" value="Adenine nucleotide alpha hydrolases-like"/>
    <property type="match status" value="1"/>
</dbReference>
<dbReference type="PANTHER" id="PTHR47867">
    <property type="entry name" value="ADENINE NUCLEOTIDE ALPHA HYDROLASES-LIKE SUPERFAMILY PROTEIN"/>
    <property type="match status" value="1"/>
</dbReference>
<dbReference type="PANTHER" id="PTHR47867:SF1">
    <property type="entry name" value="ADENINE NUCLEOTIDE ALPHA HYDROLASES-LIKE SUPERFAMILY PROTEIN"/>
    <property type="match status" value="1"/>
</dbReference>